<organism evidence="1 2">
    <name type="scientific">Glomus cerebriforme</name>
    <dbReference type="NCBI Taxonomy" id="658196"/>
    <lineage>
        <taxon>Eukaryota</taxon>
        <taxon>Fungi</taxon>
        <taxon>Fungi incertae sedis</taxon>
        <taxon>Mucoromycota</taxon>
        <taxon>Glomeromycotina</taxon>
        <taxon>Glomeromycetes</taxon>
        <taxon>Glomerales</taxon>
        <taxon>Glomeraceae</taxon>
        <taxon>Glomus</taxon>
    </lineage>
</organism>
<protein>
    <submittedName>
        <fullName evidence="1">Uncharacterized protein</fullName>
    </submittedName>
</protein>
<comment type="caution">
    <text evidence="1">The sequence shown here is derived from an EMBL/GenBank/DDBJ whole genome shotgun (WGS) entry which is preliminary data.</text>
</comment>
<dbReference type="Proteomes" id="UP000265703">
    <property type="component" value="Unassembled WGS sequence"/>
</dbReference>
<dbReference type="EMBL" id="QKYT01000048">
    <property type="protein sequence ID" value="RIA96265.1"/>
    <property type="molecule type" value="Genomic_DNA"/>
</dbReference>
<dbReference type="AlphaFoldDB" id="A0A397TID5"/>
<keyword evidence="2" id="KW-1185">Reference proteome</keyword>
<gene>
    <name evidence="1" type="ORF">C1645_815716</name>
</gene>
<evidence type="ECO:0000313" key="1">
    <source>
        <dbReference type="EMBL" id="RIA96265.1"/>
    </source>
</evidence>
<reference evidence="1 2" key="1">
    <citation type="submission" date="2018-06" db="EMBL/GenBank/DDBJ databases">
        <title>Comparative genomics reveals the genomic features of Rhizophagus irregularis, R. cerebriforme, R. diaphanum and Gigaspora rosea, and their symbiotic lifestyle signature.</title>
        <authorList>
            <person name="Morin E."/>
            <person name="San Clemente H."/>
            <person name="Chen E.C.H."/>
            <person name="De La Providencia I."/>
            <person name="Hainaut M."/>
            <person name="Kuo A."/>
            <person name="Kohler A."/>
            <person name="Murat C."/>
            <person name="Tang N."/>
            <person name="Roy S."/>
            <person name="Loubradou J."/>
            <person name="Henrissat B."/>
            <person name="Grigoriev I.V."/>
            <person name="Corradi N."/>
            <person name="Roux C."/>
            <person name="Martin F.M."/>
        </authorList>
    </citation>
    <scope>NUCLEOTIDE SEQUENCE [LARGE SCALE GENOMIC DNA]</scope>
    <source>
        <strain evidence="1 2">DAOM 227022</strain>
    </source>
</reference>
<name>A0A397TID5_9GLOM</name>
<sequence>MSEICVSKLAERLNSESETSGNSGLEIFNSANSELETFDSKNGNRNISFVINILSECFFFSFVNLALEMEIETSENRNRNVTLETETETFAPGLGILKCSGFGYQN</sequence>
<proteinExistence type="predicted"/>
<evidence type="ECO:0000313" key="2">
    <source>
        <dbReference type="Proteomes" id="UP000265703"/>
    </source>
</evidence>
<accession>A0A397TID5</accession>